<evidence type="ECO:0000313" key="3">
    <source>
        <dbReference type="Proteomes" id="UP000022910"/>
    </source>
</evidence>
<keyword evidence="3" id="KW-1185">Reference proteome</keyword>
<dbReference type="AlphaFoldDB" id="A0A015LGI0"/>
<feature type="region of interest" description="Disordered" evidence="1">
    <location>
        <begin position="1"/>
        <end position="37"/>
    </location>
</feature>
<dbReference type="Proteomes" id="UP000022910">
    <property type="component" value="Unassembled WGS sequence"/>
</dbReference>
<dbReference type="HOGENOM" id="CLU_1171165_0_0_1"/>
<name>A0A015LGI0_RHIIW</name>
<sequence length="237" mass="25971">MKRSRSPFGSSQPTRLTDKRRKTTKSERVTGRVRSSKTTLAKSATPFPAVRWVTFEYRNGLVSRVPVSLEDVVSYGCNDIFDFDRTTGFLGNKQPLFYDDLLSSVGPYKQFRVLSWVTTFTIINRGAAPITMWLCPPHISASDIDTAFETDALPGVIKKFVDVTGGMSMVSITSKGHMKDVYAGYINDSNLTGTSASSPGTTVFGALVLRSTATLSYEIAVEHHAYTQLTGLDAQSS</sequence>
<gene>
    <name evidence="2" type="ORF">RirG_012210</name>
</gene>
<evidence type="ECO:0000256" key="1">
    <source>
        <dbReference type="SAM" id="MobiDB-lite"/>
    </source>
</evidence>
<protein>
    <submittedName>
        <fullName evidence="2">Uncharacterized protein</fullName>
    </submittedName>
</protein>
<accession>A0A015LGI0</accession>
<comment type="caution">
    <text evidence="2">The sequence shown here is derived from an EMBL/GenBank/DDBJ whole genome shotgun (WGS) entry which is preliminary data.</text>
</comment>
<dbReference type="EMBL" id="JEMT01008447">
    <property type="protein sequence ID" value="EXX78764.1"/>
    <property type="molecule type" value="Genomic_DNA"/>
</dbReference>
<proteinExistence type="predicted"/>
<evidence type="ECO:0000313" key="2">
    <source>
        <dbReference type="EMBL" id="EXX78764.1"/>
    </source>
</evidence>
<reference evidence="2 3" key="1">
    <citation type="submission" date="2014-02" db="EMBL/GenBank/DDBJ databases">
        <title>Single nucleus genome sequencing reveals high similarity among nuclei of an endomycorrhizal fungus.</title>
        <authorList>
            <person name="Lin K."/>
            <person name="Geurts R."/>
            <person name="Zhang Z."/>
            <person name="Limpens E."/>
            <person name="Saunders D.G."/>
            <person name="Mu D."/>
            <person name="Pang E."/>
            <person name="Cao H."/>
            <person name="Cha H."/>
            <person name="Lin T."/>
            <person name="Zhou Q."/>
            <person name="Shang Y."/>
            <person name="Li Y."/>
            <person name="Ivanov S."/>
            <person name="Sharma T."/>
            <person name="Velzen R.V."/>
            <person name="Ruijter N.D."/>
            <person name="Aanen D.K."/>
            <person name="Win J."/>
            <person name="Kamoun S."/>
            <person name="Bisseling T."/>
            <person name="Huang S."/>
        </authorList>
    </citation>
    <scope>NUCLEOTIDE SEQUENCE [LARGE SCALE GENOMIC DNA]</scope>
    <source>
        <strain evidence="3">DAOM197198w</strain>
    </source>
</reference>
<organism evidence="2 3">
    <name type="scientific">Rhizophagus irregularis (strain DAOM 197198w)</name>
    <name type="common">Glomus intraradices</name>
    <dbReference type="NCBI Taxonomy" id="1432141"/>
    <lineage>
        <taxon>Eukaryota</taxon>
        <taxon>Fungi</taxon>
        <taxon>Fungi incertae sedis</taxon>
        <taxon>Mucoromycota</taxon>
        <taxon>Glomeromycotina</taxon>
        <taxon>Glomeromycetes</taxon>
        <taxon>Glomerales</taxon>
        <taxon>Glomeraceae</taxon>
        <taxon>Rhizophagus</taxon>
    </lineage>
</organism>